<keyword evidence="2" id="KW-0548">Nucleotidyltransferase</keyword>
<dbReference type="AlphaFoldDB" id="A0AA97NCJ9"/>
<evidence type="ECO:0000256" key="5">
    <source>
        <dbReference type="ARBA" id="ARBA00022801"/>
    </source>
</evidence>
<evidence type="ECO:0000256" key="1">
    <source>
        <dbReference type="ARBA" id="ARBA00022679"/>
    </source>
</evidence>
<reference evidence="8" key="1">
    <citation type="submission" date="2022-12" db="EMBL/GenBank/DDBJ databases">
        <title>Bird 10,000 Genomes (B10K) Project - Family phase.</title>
        <authorList>
            <person name="Zhang G."/>
        </authorList>
    </citation>
    <scope>NUCLEOTIDE SEQUENCE</scope>
    <source>
        <strain evidence="8">B10K-CU-030-46</strain>
        <tissue evidence="8">Muscle</tissue>
    </source>
</reference>
<proteinExistence type="predicted"/>
<dbReference type="EMBL" id="VWPS01001683">
    <property type="protein sequence ID" value="NXF00272.1"/>
    <property type="molecule type" value="Genomic_DNA"/>
</dbReference>
<keyword evidence="1" id="KW-0808">Transferase</keyword>
<dbReference type="GO" id="GO:0016787">
    <property type="term" value="F:hydrolase activity"/>
    <property type="evidence" value="ECO:0007669"/>
    <property type="project" value="UniProtKB-KW"/>
</dbReference>
<protein>
    <submittedName>
        <fullName evidence="8">POK18 protein</fullName>
    </submittedName>
</protein>
<sequence length="56" mass="6378">PWTYLGWKITNHNITPQTLPISAKISNLNDVQKLVGTINWVRPLLGISNEDLHPLF</sequence>
<dbReference type="Gene3D" id="3.30.70.270">
    <property type="match status" value="1"/>
</dbReference>
<evidence type="ECO:0000256" key="3">
    <source>
        <dbReference type="ARBA" id="ARBA00022722"/>
    </source>
</evidence>
<keyword evidence="4" id="KW-0255">Endonuclease</keyword>
<dbReference type="InterPro" id="IPR043128">
    <property type="entry name" value="Rev_trsase/Diguanyl_cyclase"/>
</dbReference>
<dbReference type="GO" id="GO:0035613">
    <property type="term" value="F:RNA stem-loop binding"/>
    <property type="evidence" value="ECO:0007669"/>
    <property type="project" value="TreeGrafter"/>
</dbReference>
<name>A0AA97NCJ9_9PASS</name>
<evidence type="ECO:0000313" key="8">
    <source>
        <dbReference type="EMBL" id="NXF00272.1"/>
    </source>
</evidence>
<evidence type="ECO:0000256" key="6">
    <source>
        <dbReference type="ARBA" id="ARBA00022918"/>
    </source>
</evidence>
<feature type="non-terminal residue" evidence="8">
    <location>
        <position position="1"/>
    </location>
</feature>
<gene>
    <name evidence="8" type="primary">Ervk18_4</name>
    <name evidence="8" type="ORF">MENNOV_R15504</name>
</gene>
<feature type="domain" description="Reverse transcriptase thumb" evidence="7">
    <location>
        <begin position="19"/>
        <end position="56"/>
    </location>
</feature>
<evidence type="ECO:0000259" key="7">
    <source>
        <dbReference type="Pfam" id="PF06817"/>
    </source>
</evidence>
<dbReference type="SUPFAM" id="SSF56672">
    <property type="entry name" value="DNA/RNA polymerases"/>
    <property type="match status" value="1"/>
</dbReference>
<dbReference type="GO" id="GO:0003964">
    <property type="term" value="F:RNA-directed DNA polymerase activity"/>
    <property type="evidence" value="ECO:0007669"/>
    <property type="project" value="UniProtKB-KW"/>
</dbReference>
<keyword evidence="9" id="KW-1185">Reference proteome</keyword>
<dbReference type="InterPro" id="IPR010661">
    <property type="entry name" value="RVT_thumb"/>
</dbReference>
<organism evidence="8">
    <name type="scientific">Menura novaehollandiae</name>
    <name type="common">superb lyrebird</name>
    <dbReference type="NCBI Taxonomy" id="47692"/>
    <lineage>
        <taxon>Eukaryota</taxon>
        <taxon>Metazoa</taxon>
        <taxon>Chordata</taxon>
        <taxon>Craniata</taxon>
        <taxon>Vertebrata</taxon>
        <taxon>Euteleostomi</taxon>
        <taxon>Archelosauria</taxon>
        <taxon>Archosauria</taxon>
        <taxon>Dinosauria</taxon>
        <taxon>Saurischia</taxon>
        <taxon>Theropoda</taxon>
        <taxon>Coelurosauria</taxon>
        <taxon>Aves</taxon>
        <taxon>Neognathae</taxon>
        <taxon>Neoaves</taxon>
        <taxon>Telluraves</taxon>
        <taxon>Australaves</taxon>
        <taxon>Passeriformes</taxon>
        <taxon>Menuridae</taxon>
        <taxon>Menura</taxon>
    </lineage>
</organism>
<keyword evidence="5" id="KW-0378">Hydrolase</keyword>
<evidence type="ECO:0000256" key="2">
    <source>
        <dbReference type="ARBA" id="ARBA00022695"/>
    </source>
</evidence>
<evidence type="ECO:0000256" key="4">
    <source>
        <dbReference type="ARBA" id="ARBA00022759"/>
    </source>
</evidence>
<evidence type="ECO:0000313" key="9">
    <source>
        <dbReference type="Proteomes" id="UP000521578"/>
    </source>
</evidence>
<dbReference type="PANTHER" id="PTHR41694:SF3">
    <property type="entry name" value="RNA-DIRECTED DNA POLYMERASE-RELATED"/>
    <property type="match status" value="1"/>
</dbReference>
<keyword evidence="6" id="KW-0695">RNA-directed DNA polymerase</keyword>
<dbReference type="GO" id="GO:0004519">
    <property type="term" value="F:endonuclease activity"/>
    <property type="evidence" value="ECO:0007669"/>
    <property type="project" value="UniProtKB-KW"/>
</dbReference>
<accession>A0AA97NCJ9</accession>
<dbReference type="Proteomes" id="UP000521578">
    <property type="component" value="Unassembled WGS sequence"/>
</dbReference>
<feature type="non-terminal residue" evidence="8">
    <location>
        <position position="56"/>
    </location>
</feature>
<comment type="caution">
    <text evidence="8">The sequence shown here is derived from an EMBL/GenBank/DDBJ whole genome shotgun (WGS) entry which is preliminary data.</text>
</comment>
<dbReference type="Pfam" id="PF06817">
    <property type="entry name" value="RVT_thumb"/>
    <property type="match status" value="1"/>
</dbReference>
<dbReference type="PANTHER" id="PTHR41694">
    <property type="entry name" value="ENDOGENOUS RETROVIRUS GROUP K MEMBER POL PROTEIN"/>
    <property type="match status" value="1"/>
</dbReference>
<dbReference type="InterPro" id="IPR043502">
    <property type="entry name" value="DNA/RNA_pol_sf"/>
</dbReference>
<keyword evidence="3" id="KW-0540">Nuclease</keyword>